<accession>A0A858R996</accession>
<dbReference type="SUPFAM" id="SSF54001">
    <property type="entry name" value="Cysteine proteinases"/>
    <property type="match status" value="1"/>
</dbReference>
<dbReference type="GO" id="GO:0016407">
    <property type="term" value="F:acetyltransferase activity"/>
    <property type="evidence" value="ECO:0007669"/>
    <property type="project" value="InterPro"/>
</dbReference>
<sequence>MMGIGLDPYLERINHAGPVRADDATLQSLHVAHAGAVPFENLDIHLGRPIRTDLDGIFAKLVGQRRGGYCFEQNGLFRAMLDLAGFTTERRLARVRMGGPHGGRTHLMTLVHIGAHSWVADVGFGGNSLVQPLLLEPGREQDSGGDRFRLLPSTFQPGWELEVLRPEGWFPLYWFGEEAVADVDLAIANHFTSTHPESRFTLNRVLARATPTARHTLLNGDYKCRFGTTVLEERRVRGEAEFRALLADRFNLALPDGAVLRPHPEITDS</sequence>
<dbReference type="InterPro" id="IPR038765">
    <property type="entry name" value="Papain-like_cys_pep_sf"/>
</dbReference>
<comment type="similarity">
    <text evidence="1 2">Belongs to the arylamine N-acetyltransferase family.</text>
</comment>
<dbReference type="EMBL" id="CP051775">
    <property type="protein sequence ID" value="QJE74209.1"/>
    <property type="molecule type" value="Genomic_DNA"/>
</dbReference>
<dbReference type="Gene3D" id="2.40.128.150">
    <property type="entry name" value="Cysteine proteinases"/>
    <property type="match status" value="1"/>
</dbReference>
<dbReference type="Pfam" id="PF00797">
    <property type="entry name" value="Acetyltransf_2"/>
    <property type="match status" value="1"/>
</dbReference>
<dbReference type="Proteomes" id="UP000501891">
    <property type="component" value="Chromosome"/>
</dbReference>
<proteinExistence type="inferred from homology"/>
<name>A0A858R996_9PROT</name>
<evidence type="ECO:0000256" key="1">
    <source>
        <dbReference type="ARBA" id="ARBA00006547"/>
    </source>
</evidence>
<dbReference type="KEGG" id="acru:HHL28_14975"/>
<keyword evidence="4" id="KW-1185">Reference proteome</keyword>
<evidence type="ECO:0000313" key="3">
    <source>
        <dbReference type="EMBL" id="QJE74209.1"/>
    </source>
</evidence>
<organism evidence="3 4">
    <name type="scientific">Aerophototrophica crusticola</name>
    <dbReference type="NCBI Taxonomy" id="1709002"/>
    <lineage>
        <taxon>Bacteria</taxon>
        <taxon>Pseudomonadati</taxon>
        <taxon>Pseudomonadota</taxon>
        <taxon>Alphaproteobacteria</taxon>
        <taxon>Rhodospirillales</taxon>
        <taxon>Rhodospirillaceae</taxon>
        <taxon>Aerophototrophica</taxon>
    </lineage>
</organism>
<dbReference type="PRINTS" id="PR01543">
    <property type="entry name" value="ANATRNSFRASE"/>
</dbReference>
<dbReference type="PANTHER" id="PTHR11786">
    <property type="entry name" value="N-HYDROXYARYLAMINE O-ACETYLTRANSFERASE"/>
    <property type="match status" value="1"/>
</dbReference>
<reference evidence="3" key="1">
    <citation type="submission" date="2020-04" db="EMBL/GenBank/DDBJ databases">
        <title>A desert anoxygenic phototrophic bacterium fixes CO2 using RubisCO under aerobic conditions.</title>
        <authorList>
            <person name="Tang K."/>
        </authorList>
    </citation>
    <scope>NUCLEOTIDE SEQUENCE [LARGE SCALE GENOMIC DNA]</scope>
    <source>
        <strain evidence="3">MIMtkB3</strain>
    </source>
</reference>
<dbReference type="AlphaFoldDB" id="A0A858R996"/>
<protein>
    <submittedName>
        <fullName evidence="3">Arylamine N-acetyltransferase</fullName>
    </submittedName>
</protein>
<gene>
    <name evidence="3" type="ORF">HHL28_14975</name>
</gene>
<dbReference type="PANTHER" id="PTHR11786:SF0">
    <property type="entry name" value="ARYLAMINE N-ACETYLTRANSFERASE 4-RELATED"/>
    <property type="match status" value="1"/>
</dbReference>
<dbReference type="Gene3D" id="3.30.2140.10">
    <property type="entry name" value="Arylamine N-acetyltransferase"/>
    <property type="match status" value="1"/>
</dbReference>
<evidence type="ECO:0000256" key="2">
    <source>
        <dbReference type="RuleBase" id="RU003452"/>
    </source>
</evidence>
<dbReference type="InterPro" id="IPR001447">
    <property type="entry name" value="Arylamine_N-AcTrfase"/>
</dbReference>
<evidence type="ECO:0000313" key="4">
    <source>
        <dbReference type="Proteomes" id="UP000501891"/>
    </source>
</evidence>